<name>A0ACB7CFL3_9ASCO</name>
<proteinExistence type="predicted"/>
<keyword evidence="2" id="KW-1185">Reference proteome</keyword>
<protein>
    <submittedName>
        <fullName evidence="1">Uncharacterized protein</fullName>
    </submittedName>
</protein>
<gene>
    <name evidence="1" type="ORF">PORY_000688</name>
</gene>
<dbReference type="Proteomes" id="UP000768646">
    <property type="component" value="Unassembled WGS sequence"/>
</dbReference>
<comment type="caution">
    <text evidence="1">The sequence shown here is derived from an EMBL/GenBank/DDBJ whole genome shotgun (WGS) entry which is preliminary data.</text>
</comment>
<evidence type="ECO:0000313" key="2">
    <source>
        <dbReference type="Proteomes" id="UP000768646"/>
    </source>
</evidence>
<dbReference type="EMBL" id="JABTEG010000002">
    <property type="protein sequence ID" value="KAG4305778.1"/>
    <property type="molecule type" value="Genomic_DNA"/>
</dbReference>
<sequence>MNNKISLCKFCNNQYGKYICPRCKQRYCSLICYQTQEHLGCSEFFYRNNVEQEIKNRRATKEEKFKMLKILSKFKYDPERIENFDFLYNNEELLENKINESTLEERMKDIDIENTSFEEIWRRLNLNEKKEFVNYALAYDKDAE</sequence>
<reference evidence="1 2" key="1">
    <citation type="journal article" date="2021" name="Commun. Biol.">
        <title>Genomic insights into the host specific adaptation of the Pneumocystis genus.</title>
        <authorList>
            <person name="Cisse O.H."/>
            <person name="Ma L."/>
            <person name="Dekker J.P."/>
            <person name="Khil P.P."/>
            <person name="Youn J.-H."/>
            <person name="Brenchley J.M."/>
            <person name="Blair R."/>
            <person name="Pahar B."/>
            <person name="Chabe M."/>
            <person name="Van Rompay K.K.A."/>
            <person name="Keesler R."/>
            <person name="Sukura A."/>
            <person name="Hirsch V."/>
            <person name="Kutty G."/>
            <person name="Liu Y."/>
            <person name="Peng L."/>
            <person name="Chen J."/>
            <person name="Song J."/>
            <person name="Weissenbacher-Lang C."/>
            <person name="Xu J."/>
            <person name="Upham N.S."/>
            <person name="Stajich J.E."/>
            <person name="Cuomo C.A."/>
            <person name="Cushion M.T."/>
            <person name="Kovacs J.A."/>
        </authorList>
    </citation>
    <scope>NUCLEOTIDE SEQUENCE [LARGE SCALE GENOMIC DNA]</scope>
    <source>
        <strain evidence="1 2">RABM</strain>
    </source>
</reference>
<organism evidence="1 2">
    <name type="scientific">Pneumocystis oryctolagi</name>
    <dbReference type="NCBI Taxonomy" id="42067"/>
    <lineage>
        <taxon>Eukaryota</taxon>
        <taxon>Fungi</taxon>
        <taxon>Dikarya</taxon>
        <taxon>Ascomycota</taxon>
        <taxon>Taphrinomycotina</taxon>
        <taxon>Pneumocystomycetes</taxon>
        <taxon>Pneumocystaceae</taxon>
        <taxon>Pneumocystis</taxon>
    </lineage>
</organism>
<accession>A0ACB7CFL3</accession>
<evidence type="ECO:0000313" key="1">
    <source>
        <dbReference type="EMBL" id="KAG4305778.1"/>
    </source>
</evidence>